<proteinExistence type="predicted"/>
<organism evidence="1 2">
    <name type="scientific">Zhongshania aliphaticivorans</name>
    <dbReference type="NCBI Taxonomy" id="1470434"/>
    <lineage>
        <taxon>Bacteria</taxon>
        <taxon>Pseudomonadati</taxon>
        <taxon>Pseudomonadota</taxon>
        <taxon>Gammaproteobacteria</taxon>
        <taxon>Cellvibrionales</taxon>
        <taxon>Spongiibacteraceae</taxon>
        <taxon>Zhongshania</taxon>
    </lineage>
</organism>
<dbReference type="AlphaFoldDB" id="A0A127M9D3"/>
<dbReference type="PANTHER" id="PTHR34472">
    <property type="entry name" value="SULFUR CARRIER PROTEIN THIS"/>
    <property type="match status" value="1"/>
</dbReference>
<dbReference type="Proteomes" id="UP000074119">
    <property type="component" value="Chromosome"/>
</dbReference>
<dbReference type="NCBIfam" id="TIGR01683">
    <property type="entry name" value="thiS"/>
    <property type="match status" value="1"/>
</dbReference>
<dbReference type="EMBL" id="CP014544">
    <property type="protein sequence ID" value="AMO69857.1"/>
    <property type="molecule type" value="Genomic_DNA"/>
</dbReference>
<dbReference type="Pfam" id="PF02597">
    <property type="entry name" value="ThiS"/>
    <property type="match status" value="1"/>
</dbReference>
<name>A0A127M9D3_9GAMM</name>
<dbReference type="Gene3D" id="3.10.20.30">
    <property type="match status" value="1"/>
</dbReference>
<dbReference type="CDD" id="cd00565">
    <property type="entry name" value="Ubl_ThiS"/>
    <property type="match status" value="1"/>
</dbReference>
<dbReference type="SUPFAM" id="SSF54285">
    <property type="entry name" value="MoaD/ThiS"/>
    <property type="match status" value="1"/>
</dbReference>
<dbReference type="InterPro" id="IPR016155">
    <property type="entry name" value="Mopterin_synth/thiamin_S_b"/>
</dbReference>
<gene>
    <name evidence="1" type="ORF">AZF00_16800</name>
</gene>
<protein>
    <submittedName>
        <fullName evidence="1">Thiamine biosynthesis protein ThiS</fullName>
    </submittedName>
</protein>
<accession>A0A127M9D3</accession>
<dbReference type="InterPro" id="IPR003749">
    <property type="entry name" value="ThiS/MoaD-like"/>
</dbReference>
<evidence type="ECO:0000313" key="1">
    <source>
        <dbReference type="EMBL" id="AMO69857.1"/>
    </source>
</evidence>
<reference evidence="1 2" key="1">
    <citation type="submission" date="2015-12" db="EMBL/GenBank/DDBJ databases">
        <authorList>
            <person name="Shamseldin A."/>
            <person name="Moawad H."/>
            <person name="Abd El-Rahim W.M."/>
            <person name="Sadowsky M.J."/>
        </authorList>
    </citation>
    <scope>NUCLEOTIDE SEQUENCE [LARGE SCALE GENOMIC DNA]</scope>
    <source>
        <strain evidence="1 2">SM2</strain>
    </source>
</reference>
<evidence type="ECO:0000313" key="2">
    <source>
        <dbReference type="Proteomes" id="UP000074119"/>
    </source>
</evidence>
<dbReference type="InterPro" id="IPR010035">
    <property type="entry name" value="Thi_S"/>
</dbReference>
<dbReference type="KEGG" id="zal:AZF00_16800"/>
<sequence length="67" mass="7249">MISISVNNKRCECDANLALAELLPLWGFECEKIAIAINGDFVPRSQYGDLRLNSGDQVDVLAPVQGG</sequence>
<dbReference type="RefSeq" id="WP_062384349.1">
    <property type="nucleotide sequence ID" value="NZ_CP014544.1"/>
</dbReference>
<dbReference type="InterPro" id="IPR012675">
    <property type="entry name" value="Beta-grasp_dom_sf"/>
</dbReference>
<dbReference type="STRING" id="1470434.AZF00_16800"/>
<dbReference type="PANTHER" id="PTHR34472:SF1">
    <property type="entry name" value="SULFUR CARRIER PROTEIN THIS"/>
    <property type="match status" value="1"/>
</dbReference>